<name>A0A1R3KSY3_9ROSI</name>
<comment type="similarity">
    <text evidence="1">Belongs to the UDP-glycosyltransferase family.</text>
</comment>
<sequence>MGTEISPSHHVLLFPFMSKGHTIPLLHLSRLLLRRGIAVTLFTTPGNRPFIAKSLAGTSATIIDIPYPQNVPEIPPGVESTDALPSISLYFPFCRATKLMQEEFERKLQSLLPPVSFMVSDGFLWWTLESATKFGFPRLVFYGMGQYASNLSKAVYEDRVLLGPESNDELITVPQFPWIKVCKNDFDPQVRKPDPNSPQSQLFMDQVMAAVNSYGMIVNTFYELEKLFIDHWNSKEEGHKIWCVGPLCLAEPPKVELHEPQKTKLPSWIKWLDQKLESGCSVLYVAFGSQADISAEQLKEIGIGLEESKTLDKLIIELCNNNTSKNQ</sequence>
<proteinExistence type="inferred from homology"/>
<keyword evidence="4" id="KW-1185">Reference proteome</keyword>
<dbReference type="AlphaFoldDB" id="A0A1R3KSY3"/>
<dbReference type="GO" id="GO:0035251">
    <property type="term" value="F:UDP-glucosyltransferase activity"/>
    <property type="evidence" value="ECO:0007669"/>
    <property type="project" value="TreeGrafter"/>
</dbReference>
<keyword evidence="2" id="KW-0808">Transferase</keyword>
<evidence type="ECO:0000313" key="4">
    <source>
        <dbReference type="Proteomes" id="UP000187203"/>
    </source>
</evidence>
<accession>A0A1R3KSY3</accession>
<evidence type="ECO:0000256" key="2">
    <source>
        <dbReference type="ARBA" id="ARBA00022676"/>
    </source>
</evidence>
<reference evidence="4" key="1">
    <citation type="submission" date="2013-09" db="EMBL/GenBank/DDBJ databases">
        <title>Corchorus olitorius genome sequencing.</title>
        <authorList>
            <person name="Alam M."/>
            <person name="Haque M.S."/>
            <person name="Islam M.S."/>
            <person name="Emdad E.M."/>
            <person name="Islam M.M."/>
            <person name="Ahmed B."/>
            <person name="Halim A."/>
            <person name="Hossen Q.M.M."/>
            <person name="Hossain M.Z."/>
            <person name="Ahmed R."/>
            <person name="Khan M.M."/>
            <person name="Islam R."/>
            <person name="Rashid M.M."/>
            <person name="Khan S.A."/>
            <person name="Rahman M.S."/>
            <person name="Alam M."/>
            <person name="Yahiya A.S."/>
            <person name="Khan M.S."/>
            <person name="Azam M.S."/>
            <person name="Haque T."/>
            <person name="Lashkar M.Z.H."/>
            <person name="Akhand A.I."/>
            <person name="Morshed G."/>
            <person name="Roy S."/>
            <person name="Uddin K.S."/>
            <person name="Rabeya T."/>
            <person name="Hossain A.S."/>
            <person name="Chowdhury A."/>
            <person name="Snigdha A.R."/>
            <person name="Mortoza M.S."/>
            <person name="Matin S.A."/>
            <person name="Hoque S.M.E."/>
            <person name="Islam M.K."/>
            <person name="Roy D.K."/>
            <person name="Haider R."/>
            <person name="Moosa M.M."/>
            <person name="Elias S.M."/>
            <person name="Hasan A.M."/>
            <person name="Jahan S."/>
            <person name="Shafiuddin M."/>
            <person name="Mahmood N."/>
            <person name="Shommy N.S."/>
        </authorList>
    </citation>
    <scope>NUCLEOTIDE SEQUENCE [LARGE SCALE GENOMIC DNA]</scope>
    <source>
        <strain evidence="4">cv. O-4</strain>
    </source>
</reference>
<protein>
    <submittedName>
        <fullName evidence="3">UDP-glucuronosyl/UDP-glucosyltransferase</fullName>
    </submittedName>
</protein>
<gene>
    <name evidence="3" type="ORF">COLO4_04779</name>
</gene>
<organism evidence="3 4">
    <name type="scientific">Corchorus olitorius</name>
    <dbReference type="NCBI Taxonomy" id="93759"/>
    <lineage>
        <taxon>Eukaryota</taxon>
        <taxon>Viridiplantae</taxon>
        <taxon>Streptophyta</taxon>
        <taxon>Embryophyta</taxon>
        <taxon>Tracheophyta</taxon>
        <taxon>Spermatophyta</taxon>
        <taxon>Magnoliopsida</taxon>
        <taxon>eudicotyledons</taxon>
        <taxon>Gunneridae</taxon>
        <taxon>Pentapetalae</taxon>
        <taxon>rosids</taxon>
        <taxon>malvids</taxon>
        <taxon>Malvales</taxon>
        <taxon>Malvaceae</taxon>
        <taxon>Grewioideae</taxon>
        <taxon>Apeibeae</taxon>
        <taxon>Corchorus</taxon>
    </lineage>
</organism>
<dbReference type="Gene3D" id="3.40.50.2000">
    <property type="entry name" value="Glycogen Phosphorylase B"/>
    <property type="match status" value="2"/>
</dbReference>
<dbReference type="PANTHER" id="PTHR48047:SF51">
    <property type="entry name" value="GLYCOSYLTRANSFERASE"/>
    <property type="match status" value="1"/>
</dbReference>
<dbReference type="STRING" id="93759.A0A1R3KSY3"/>
<keyword evidence="2" id="KW-0328">Glycosyltransferase</keyword>
<dbReference type="EMBL" id="AWUE01012010">
    <property type="protein sequence ID" value="OMP10147.1"/>
    <property type="molecule type" value="Genomic_DNA"/>
</dbReference>
<dbReference type="SUPFAM" id="SSF53756">
    <property type="entry name" value="UDP-Glycosyltransferase/glycogen phosphorylase"/>
    <property type="match status" value="1"/>
</dbReference>
<dbReference type="Proteomes" id="UP000187203">
    <property type="component" value="Unassembled WGS sequence"/>
</dbReference>
<dbReference type="PANTHER" id="PTHR48047">
    <property type="entry name" value="GLYCOSYLTRANSFERASE"/>
    <property type="match status" value="1"/>
</dbReference>
<evidence type="ECO:0000313" key="3">
    <source>
        <dbReference type="EMBL" id="OMP10147.1"/>
    </source>
</evidence>
<dbReference type="OrthoDB" id="5835829at2759"/>
<comment type="caution">
    <text evidence="3">The sequence shown here is derived from an EMBL/GenBank/DDBJ whole genome shotgun (WGS) entry which is preliminary data.</text>
</comment>
<evidence type="ECO:0000256" key="1">
    <source>
        <dbReference type="ARBA" id="ARBA00009995"/>
    </source>
</evidence>